<reference evidence="3" key="1">
    <citation type="submission" date="2015-08" db="EMBL/GenBank/DDBJ databases">
        <title>Genome sequencing project for genomic taxonomy and phylogenomics of Bacillus-like bacteria.</title>
        <authorList>
            <person name="Liu B."/>
            <person name="Wang J."/>
            <person name="Zhu Y."/>
            <person name="Liu G."/>
            <person name="Chen Q."/>
            <person name="Chen Z."/>
            <person name="Lan J."/>
            <person name="Che J."/>
            <person name="Ge C."/>
            <person name="Shi H."/>
            <person name="Pan Z."/>
            <person name="Liu X."/>
        </authorList>
    </citation>
    <scope>NUCLEOTIDE SEQUENCE [LARGE SCALE GENOMIC DNA]</scope>
    <source>
        <strain evidence="3">FJAT-22460</strain>
    </source>
</reference>
<organism evidence="2 3">
    <name type="scientific">Paenibacillus solani</name>
    <dbReference type="NCBI Taxonomy" id="1705565"/>
    <lineage>
        <taxon>Bacteria</taxon>
        <taxon>Bacillati</taxon>
        <taxon>Bacillota</taxon>
        <taxon>Bacilli</taxon>
        <taxon>Bacillales</taxon>
        <taxon>Paenibacillaceae</taxon>
        <taxon>Paenibacillus</taxon>
    </lineage>
</organism>
<dbReference type="EMBL" id="LIUT01000001">
    <property type="protein sequence ID" value="KOR87850.1"/>
    <property type="molecule type" value="Genomic_DNA"/>
</dbReference>
<sequence>MMHKNNRFLIAIFMAFATLLAGCSPFVKQTVPQDTNPESIISAIYDLEGIKFVGSVNTEPLTEISEIEENISIHHQYAFLVKGAVNRDNQTVPDRLYVVSAVENTRKDQEISIQYIDGSINGEIAKNNPRHLPINVKVCPDDSKSPCGADDSKTYKADAVVFSLDHFPAFQSDGNVVDISVKYALGKNKKELREQYLSDSGLQQYTDKANVSLKLPDTFVK</sequence>
<proteinExistence type="predicted"/>
<dbReference type="AlphaFoldDB" id="A0A0M1P0T0"/>
<feature type="chain" id="PRO_5038718640" description="Lipoprotein" evidence="1">
    <location>
        <begin position="22"/>
        <end position="221"/>
    </location>
</feature>
<evidence type="ECO:0000256" key="1">
    <source>
        <dbReference type="SAM" id="SignalP"/>
    </source>
</evidence>
<dbReference type="Proteomes" id="UP000036932">
    <property type="component" value="Unassembled WGS sequence"/>
</dbReference>
<name>A0A0M1P0T0_9BACL</name>
<comment type="caution">
    <text evidence="2">The sequence shown here is derived from an EMBL/GenBank/DDBJ whole genome shotgun (WGS) entry which is preliminary data.</text>
</comment>
<protein>
    <recommendedName>
        <fullName evidence="4">Lipoprotein</fullName>
    </recommendedName>
</protein>
<accession>A0A0M1P0T0</accession>
<dbReference type="PATRIC" id="fig|1705565.3.peg.2030"/>
<keyword evidence="1" id="KW-0732">Signal</keyword>
<gene>
    <name evidence="2" type="ORF">AM231_00980</name>
</gene>
<keyword evidence="3" id="KW-1185">Reference proteome</keyword>
<evidence type="ECO:0000313" key="2">
    <source>
        <dbReference type="EMBL" id="KOR87850.1"/>
    </source>
</evidence>
<evidence type="ECO:0000313" key="3">
    <source>
        <dbReference type="Proteomes" id="UP000036932"/>
    </source>
</evidence>
<dbReference type="OrthoDB" id="2621840at2"/>
<dbReference type="PROSITE" id="PS51257">
    <property type="entry name" value="PROKAR_LIPOPROTEIN"/>
    <property type="match status" value="1"/>
</dbReference>
<feature type="signal peptide" evidence="1">
    <location>
        <begin position="1"/>
        <end position="21"/>
    </location>
</feature>
<evidence type="ECO:0008006" key="4">
    <source>
        <dbReference type="Google" id="ProtNLM"/>
    </source>
</evidence>